<dbReference type="SUPFAM" id="SSF54292">
    <property type="entry name" value="2Fe-2S ferredoxin-like"/>
    <property type="match status" value="1"/>
</dbReference>
<dbReference type="Pfam" id="PF00111">
    <property type="entry name" value="Fer2"/>
    <property type="match status" value="1"/>
</dbReference>
<dbReference type="InterPro" id="IPR012675">
    <property type="entry name" value="Beta-grasp_dom_sf"/>
</dbReference>
<proteinExistence type="predicted"/>
<dbReference type="AlphaFoldDB" id="A0A069PDH7"/>
<dbReference type="PROSITE" id="PS51085">
    <property type="entry name" value="2FE2S_FER_2"/>
    <property type="match status" value="1"/>
</dbReference>
<dbReference type="InterPro" id="IPR001433">
    <property type="entry name" value="OxRdtase_FAD/NAD-bd"/>
</dbReference>
<dbReference type="InterPro" id="IPR036010">
    <property type="entry name" value="2Fe-2S_ferredoxin-like_sf"/>
</dbReference>
<feature type="region of interest" description="Disordered" evidence="1">
    <location>
        <begin position="573"/>
        <end position="592"/>
    </location>
</feature>
<evidence type="ECO:0000259" key="3">
    <source>
        <dbReference type="PROSITE" id="PS51384"/>
    </source>
</evidence>
<dbReference type="Proteomes" id="UP000027466">
    <property type="component" value="Unassembled WGS sequence"/>
</dbReference>
<dbReference type="Gene3D" id="2.40.30.10">
    <property type="entry name" value="Translation factors"/>
    <property type="match status" value="1"/>
</dbReference>
<dbReference type="SUPFAM" id="SSF52343">
    <property type="entry name" value="Ferredoxin reductase-like, C-terminal NADP-linked domain"/>
    <property type="match status" value="1"/>
</dbReference>
<dbReference type="Gene3D" id="3.10.20.30">
    <property type="match status" value="1"/>
</dbReference>
<organism evidence="4 5">
    <name type="scientific">Caballeronia glathei</name>
    <dbReference type="NCBI Taxonomy" id="60547"/>
    <lineage>
        <taxon>Bacteria</taxon>
        <taxon>Pseudomonadati</taxon>
        <taxon>Pseudomonadota</taxon>
        <taxon>Betaproteobacteria</taxon>
        <taxon>Burkholderiales</taxon>
        <taxon>Burkholderiaceae</taxon>
        <taxon>Caballeronia</taxon>
    </lineage>
</organism>
<dbReference type="EMBL" id="JFHC01000085">
    <property type="protein sequence ID" value="KDR38557.1"/>
    <property type="molecule type" value="Genomic_DNA"/>
</dbReference>
<sequence>MEGSSAVLASPWHEGELTLQRSIGAVERMAGPGERQMSRNYMPEQHREFYAQLPFVVLGAVDRAGEVWATLRAGRPGFMTSPVPQRLSLRLAREAGDPADAGMEHGGGVGMLGIELHTRRRNRLNGTIHRVNDAGFEVEVMQAYGNCPQYIARRQYEFVHSIRGLVTETVELDAFARETIANADSFYVASYVERAGTRQVDASHRGGQPGFVRIDDDGSLTIPDFSGNSFFNTLGNFLINPRAGLVFVDFRNGDLLQMTGRATVLLDAPETAAFVGAERIWRFKPHRIVRREAALPLRWTDLEHGSSPNALMTGSWDDAAARMKASELSLQWRPFRLKRVIDESDEIRSFHLSPADEAGMPHAAAGQHIPIRLTPEHSTEPQIRNYTLSSAPSDAHLRISVKRDGSFSRRLHEVLKEGDIIEMRAPAGDFTVDAATRRPAVLLGVGVGVTPLIAMTRHLVHEGVRTRYQRPAWLFQAAKSKSSRAFDGELAALVQASQGKLRHVRVLSDTRGAEPGKDYDVSGRIGLDLLRQLLPFDDYDFYLCGPGQFMQEMYDGLSSMNVPDARIHAEAFGPSSLQRGKGGRRSEAPMGVPSDTPVSLVFSVSGKGARWAPGDGTLLEVAERVGLTPDFGCRSGNCGKCRATVVQGKVAYAQAPAFEPDENEALICCAFPAQGSADLQLAL</sequence>
<dbReference type="STRING" id="60547.GCA_000751215_00021"/>
<feature type="domain" description="2Fe-2S ferredoxin-type" evidence="2">
    <location>
        <begin position="596"/>
        <end position="683"/>
    </location>
</feature>
<dbReference type="InterPro" id="IPR017927">
    <property type="entry name" value="FAD-bd_FR_type"/>
</dbReference>
<accession>A0A069PDH7</accession>
<gene>
    <name evidence="4" type="ORF">BG61_39450</name>
</gene>
<name>A0A069PDH7_9BURK</name>
<dbReference type="Pfam" id="PF00970">
    <property type="entry name" value="FAD_binding_6"/>
    <property type="match status" value="1"/>
</dbReference>
<dbReference type="InterPro" id="IPR012349">
    <property type="entry name" value="Split_barrel_FMN-bd"/>
</dbReference>
<dbReference type="CDD" id="cd06184">
    <property type="entry name" value="flavohem_like_fad_nad_binding"/>
    <property type="match status" value="1"/>
</dbReference>
<dbReference type="GO" id="GO:0016491">
    <property type="term" value="F:oxidoreductase activity"/>
    <property type="evidence" value="ECO:0007669"/>
    <property type="project" value="InterPro"/>
</dbReference>
<evidence type="ECO:0000313" key="5">
    <source>
        <dbReference type="Proteomes" id="UP000027466"/>
    </source>
</evidence>
<comment type="caution">
    <text evidence="4">The sequence shown here is derived from an EMBL/GenBank/DDBJ whole genome shotgun (WGS) entry which is preliminary data.</text>
</comment>
<evidence type="ECO:0000259" key="2">
    <source>
        <dbReference type="PROSITE" id="PS51085"/>
    </source>
</evidence>
<dbReference type="CDD" id="cd00207">
    <property type="entry name" value="fer2"/>
    <property type="match status" value="1"/>
</dbReference>
<dbReference type="InterPro" id="IPR039261">
    <property type="entry name" value="FNR_nucleotide-bd"/>
</dbReference>
<dbReference type="PANTHER" id="PTHR42815:SF2">
    <property type="entry name" value="FAD-BINDING, PUTATIVE (AFU_ORTHOLOGUE AFUA_6G07600)-RELATED"/>
    <property type="match status" value="1"/>
</dbReference>
<dbReference type="InterPro" id="IPR008333">
    <property type="entry name" value="Cbr1-like_FAD-bd_dom"/>
</dbReference>
<dbReference type="Gene3D" id="2.30.110.10">
    <property type="entry name" value="Electron Transport, Fmn-binding Protein, Chain A"/>
    <property type="match status" value="1"/>
</dbReference>
<feature type="domain" description="FAD-binding FR-type" evidence="3">
    <location>
        <begin position="330"/>
        <end position="433"/>
    </location>
</feature>
<dbReference type="Gene3D" id="3.40.50.80">
    <property type="entry name" value="Nucleotide-binding domain of ferredoxin-NADP reductase (FNR) module"/>
    <property type="match status" value="1"/>
</dbReference>
<dbReference type="SUPFAM" id="SSF50475">
    <property type="entry name" value="FMN-binding split barrel"/>
    <property type="match status" value="1"/>
</dbReference>
<keyword evidence="5" id="KW-1185">Reference proteome</keyword>
<reference evidence="4 5" key="1">
    <citation type="submission" date="2014-03" db="EMBL/GenBank/DDBJ databases">
        <title>Draft Genome Sequences of Four Burkholderia Strains.</title>
        <authorList>
            <person name="Liu X.Y."/>
            <person name="Li C.X."/>
            <person name="Xu J.H."/>
        </authorList>
    </citation>
    <scope>NUCLEOTIDE SEQUENCE [LARGE SCALE GENOMIC DNA]</scope>
    <source>
        <strain evidence="4 5">DSM 50014</strain>
    </source>
</reference>
<dbReference type="SUPFAM" id="SSF63380">
    <property type="entry name" value="Riboflavin synthase domain-like"/>
    <property type="match status" value="1"/>
</dbReference>
<dbReference type="PANTHER" id="PTHR42815">
    <property type="entry name" value="FAD-BINDING, PUTATIVE (AFU_ORTHOLOGUE AFUA_6G07600)-RELATED"/>
    <property type="match status" value="1"/>
</dbReference>
<dbReference type="InterPro" id="IPR001041">
    <property type="entry name" value="2Fe-2S_ferredoxin-type"/>
</dbReference>
<protein>
    <submittedName>
        <fullName evidence="4">FAD-binding oxidoreductase</fullName>
    </submittedName>
</protein>
<dbReference type="RefSeq" id="WP_035924248.1">
    <property type="nucleotide sequence ID" value="NZ_CADFFX010000052.1"/>
</dbReference>
<dbReference type="GO" id="GO:0051536">
    <property type="term" value="F:iron-sulfur cluster binding"/>
    <property type="evidence" value="ECO:0007669"/>
    <property type="project" value="InterPro"/>
</dbReference>
<evidence type="ECO:0000313" key="4">
    <source>
        <dbReference type="EMBL" id="KDR38557.1"/>
    </source>
</evidence>
<dbReference type="Pfam" id="PF00175">
    <property type="entry name" value="NAD_binding_1"/>
    <property type="match status" value="1"/>
</dbReference>
<evidence type="ECO:0000256" key="1">
    <source>
        <dbReference type="SAM" id="MobiDB-lite"/>
    </source>
</evidence>
<dbReference type="PROSITE" id="PS51384">
    <property type="entry name" value="FAD_FR"/>
    <property type="match status" value="1"/>
</dbReference>
<dbReference type="InterPro" id="IPR017938">
    <property type="entry name" value="Riboflavin_synthase-like_b-brl"/>
</dbReference>